<dbReference type="Proteomes" id="UP000468901">
    <property type="component" value="Unassembled WGS sequence"/>
</dbReference>
<feature type="repeat" description="TPR" evidence="3">
    <location>
        <begin position="116"/>
        <end position="149"/>
    </location>
</feature>
<dbReference type="EMBL" id="WESC01000005">
    <property type="protein sequence ID" value="KAB7740744.1"/>
    <property type="molecule type" value="Genomic_DNA"/>
</dbReference>
<organism evidence="5 6">
    <name type="scientific">Parvibaculum sedimenti</name>
    <dbReference type="NCBI Taxonomy" id="2608632"/>
    <lineage>
        <taxon>Bacteria</taxon>
        <taxon>Pseudomonadati</taxon>
        <taxon>Pseudomonadota</taxon>
        <taxon>Alphaproteobacteria</taxon>
        <taxon>Hyphomicrobiales</taxon>
        <taxon>Parvibaculaceae</taxon>
        <taxon>Parvibaculum</taxon>
    </lineage>
</organism>
<evidence type="ECO:0000313" key="5">
    <source>
        <dbReference type="EMBL" id="KAB7740744.1"/>
    </source>
</evidence>
<evidence type="ECO:0000256" key="3">
    <source>
        <dbReference type="PROSITE-ProRule" id="PRU00339"/>
    </source>
</evidence>
<feature type="chain" id="PRO_5026970022" evidence="4">
    <location>
        <begin position="23"/>
        <end position="202"/>
    </location>
</feature>
<dbReference type="AlphaFoldDB" id="A0A6N6VPC8"/>
<protein>
    <submittedName>
        <fullName evidence="5">Tetratricopeptide repeat protein</fullName>
    </submittedName>
</protein>
<keyword evidence="2 3" id="KW-0802">TPR repeat</keyword>
<keyword evidence="1" id="KW-0677">Repeat</keyword>
<dbReference type="InterPro" id="IPR013105">
    <property type="entry name" value="TPR_2"/>
</dbReference>
<dbReference type="PANTHER" id="PTHR45831:SF2">
    <property type="entry name" value="LD24721P"/>
    <property type="match status" value="1"/>
</dbReference>
<dbReference type="InterPro" id="IPR019734">
    <property type="entry name" value="TPR_rpt"/>
</dbReference>
<dbReference type="InterPro" id="IPR011990">
    <property type="entry name" value="TPR-like_helical_dom_sf"/>
</dbReference>
<proteinExistence type="predicted"/>
<gene>
    <name evidence="5" type="ORF">F2P47_06775</name>
</gene>
<dbReference type="SUPFAM" id="SSF48452">
    <property type="entry name" value="TPR-like"/>
    <property type="match status" value="1"/>
</dbReference>
<evidence type="ECO:0000256" key="4">
    <source>
        <dbReference type="SAM" id="SignalP"/>
    </source>
</evidence>
<feature type="repeat" description="TPR" evidence="3">
    <location>
        <begin position="82"/>
        <end position="115"/>
    </location>
</feature>
<evidence type="ECO:0000256" key="2">
    <source>
        <dbReference type="ARBA" id="ARBA00022803"/>
    </source>
</evidence>
<dbReference type="GO" id="GO:0006620">
    <property type="term" value="P:post-translational protein targeting to endoplasmic reticulum membrane"/>
    <property type="evidence" value="ECO:0007669"/>
    <property type="project" value="TreeGrafter"/>
</dbReference>
<dbReference type="Gene3D" id="1.25.40.10">
    <property type="entry name" value="Tetratricopeptide repeat domain"/>
    <property type="match status" value="1"/>
</dbReference>
<dbReference type="RefSeq" id="WP_152215564.1">
    <property type="nucleotide sequence ID" value="NZ_JBAQYD010000392.1"/>
</dbReference>
<keyword evidence="6" id="KW-1185">Reference proteome</keyword>
<comment type="caution">
    <text evidence="5">The sequence shown here is derived from an EMBL/GenBank/DDBJ whole genome shotgun (WGS) entry which is preliminary data.</text>
</comment>
<accession>A0A6N6VPC8</accession>
<keyword evidence="4" id="KW-0732">Signal</keyword>
<dbReference type="InterPro" id="IPR047150">
    <property type="entry name" value="SGT"/>
</dbReference>
<dbReference type="Pfam" id="PF13432">
    <property type="entry name" value="TPR_16"/>
    <property type="match status" value="1"/>
</dbReference>
<reference evidence="5 6" key="1">
    <citation type="submission" date="2019-09" db="EMBL/GenBank/DDBJ databases">
        <title>Parvibaculum sedimenti sp. nov., isolated from sediment.</title>
        <authorList>
            <person name="Wang Y."/>
        </authorList>
    </citation>
    <scope>NUCLEOTIDE SEQUENCE [LARGE SCALE GENOMIC DNA]</scope>
    <source>
        <strain evidence="5 6">HXT-9</strain>
    </source>
</reference>
<feature type="signal peptide" evidence="4">
    <location>
        <begin position="1"/>
        <end position="22"/>
    </location>
</feature>
<dbReference type="GO" id="GO:0016020">
    <property type="term" value="C:membrane"/>
    <property type="evidence" value="ECO:0007669"/>
    <property type="project" value="TreeGrafter"/>
</dbReference>
<dbReference type="GO" id="GO:0060090">
    <property type="term" value="F:molecular adaptor activity"/>
    <property type="evidence" value="ECO:0007669"/>
    <property type="project" value="TreeGrafter"/>
</dbReference>
<dbReference type="Pfam" id="PF07719">
    <property type="entry name" value="TPR_2"/>
    <property type="match status" value="1"/>
</dbReference>
<sequence length="202" mass="21943">MSRLFITAALASQLALCGSAWAASLPGEQSPPPQAERPEAPDREAVLNTLFDKLAHAKSAPEARGIESAIFALWMESDSPSVDLLMGRGVDALQSGEFDRALFYFNEVISLAPDYVEGWDKRAAVYILKDDYASALKDIERLLKIEPRHFGAMGALAIILEDLGDKKGALDLYRRALKIDPWLDGAADAEKALAVDVEGRGI</sequence>
<dbReference type="SMART" id="SM00028">
    <property type="entry name" value="TPR"/>
    <property type="match status" value="3"/>
</dbReference>
<dbReference type="PROSITE" id="PS50005">
    <property type="entry name" value="TPR"/>
    <property type="match status" value="2"/>
</dbReference>
<dbReference type="PANTHER" id="PTHR45831">
    <property type="entry name" value="LD24721P"/>
    <property type="match status" value="1"/>
</dbReference>
<dbReference type="GO" id="GO:0072380">
    <property type="term" value="C:TRC complex"/>
    <property type="evidence" value="ECO:0007669"/>
    <property type="project" value="TreeGrafter"/>
</dbReference>
<name>A0A6N6VPC8_9HYPH</name>
<evidence type="ECO:0000256" key="1">
    <source>
        <dbReference type="ARBA" id="ARBA00022737"/>
    </source>
</evidence>
<evidence type="ECO:0000313" key="6">
    <source>
        <dbReference type="Proteomes" id="UP000468901"/>
    </source>
</evidence>